<dbReference type="InterPro" id="IPR049945">
    <property type="entry name" value="AAA_22"/>
</dbReference>
<dbReference type="EMBL" id="JAWCUA010000010">
    <property type="protein sequence ID" value="MDU0113899.1"/>
    <property type="molecule type" value="Genomic_DNA"/>
</dbReference>
<dbReference type="Gene3D" id="3.40.50.300">
    <property type="entry name" value="P-loop containing nucleotide triphosphate hydrolases"/>
    <property type="match status" value="1"/>
</dbReference>
<evidence type="ECO:0000313" key="2">
    <source>
        <dbReference type="EMBL" id="MDU0113899.1"/>
    </source>
</evidence>
<dbReference type="InterPro" id="IPR052026">
    <property type="entry name" value="ExeA_AAA_ATPase_DNA-bind"/>
</dbReference>
<accession>A0ABU3R2J4</accession>
<keyword evidence="3" id="KW-1185">Reference proteome</keyword>
<comment type="caution">
    <text evidence="2">The sequence shown here is derived from an EMBL/GenBank/DDBJ whole genome shotgun (WGS) entry which is preliminary data.</text>
</comment>
<feature type="domain" description="ORC1/DEAH AAA+ ATPase" evidence="1">
    <location>
        <begin position="30"/>
        <end position="141"/>
    </location>
</feature>
<proteinExistence type="predicted"/>
<evidence type="ECO:0000313" key="3">
    <source>
        <dbReference type="Proteomes" id="UP001257914"/>
    </source>
</evidence>
<dbReference type="InterPro" id="IPR027417">
    <property type="entry name" value="P-loop_NTPase"/>
</dbReference>
<evidence type="ECO:0000259" key="1">
    <source>
        <dbReference type="Pfam" id="PF13401"/>
    </source>
</evidence>
<name>A0ABU3R2J4_9GAMM</name>
<sequence>MTLVNAGPDQFYIPASRNAFIKKVQAGLTHAKIVAIEGQQGIGKTILIEEVLTQTLPDGNKCYLTAARSINDIQIRSRIIEQLFGNVLFDPEMPILTSFIEFNNSSDMLIAIDNAHFLSGKIIGELLQLCSESKNLGIQLSIVMAFDKTIASTLINVKSGLVEILPVPLLTKQESYQLLAEYVIDIPAQTSPRIKRWIENSAGLPIQLLAYNDVNAGKVSDSEPFNIKLWASILVTCSLLLALGIYLYRMGIISEQEQALMTNTSLNKTSDVVKPWQNVTESNSALEKQNAISTKERSELLVADKKMAQVVIRPTASSELIFSELMSQKSKVSFGNEKVAENPTTDMILAELTKKPESVDNNLINEITTTTAEIDTDTSETSQKEQQITDIGNESNLTETPISMDFFLDLEDARSELEKPESKKQVQTELNESALIENTALDSDKIQVPDISRIDQEPTLEELIQDDIISVAKEQPSAEAPGKPYTIDNQIFMSLPADHFVLQLTAVSSEAVLAQYLESAPYEKDKLRIYMVKRNYTDWLVVTYGLFETIELARQTAASIAPNAWAKSISVIQQQILAFDDAQSAQ</sequence>
<dbReference type="SUPFAM" id="SSF52540">
    <property type="entry name" value="P-loop containing nucleoside triphosphate hydrolases"/>
    <property type="match status" value="1"/>
</dbReference>
<dbReference type="Pfam" id="PF13401">
    <property type="entry name" value="AAA_22"/>
    <property type="match status" value="1"/>
</dbReference>
<reference evidence="2 3" key="1">
    <citation type="submission" date="2023-10" db="EMBL/GenBank/DDBJ databases">
        <title>Psychrosphaera aquimaarina strain SW33 isolated from seawater.</title>
        <authorList>
            <person name="Bayburt H."/>
            <person name="Kim J.M."/>
            <person name="Choi B.J."/>
            <person name="Jeon C.O."/>
        </authorList>
    </citation>
    <scope>NUCLEOTIDE SEQUENCE [LARGE SCALE GENOMIC DNA]</scope>
    <source>
        <strain evidence="2 3">KCTC 52743</strain>
    </source>
</reference>
<dbReference type="RefSeq" id="WP_315947489.1">
    <property type="nucleotide sequence ID" value="NZ_JAWCUA010000010.1"/>
</dbReference>
<protein>
    <recommendedName>
        <fullName evidence="1">ORC1/DEAH AAA+ ATPase domain-containing protein</fullName>
    </recommendedName>
</protein>
<dbReference type="InterPro" id="IPR036680">
    <property type="entry name" value="SPOR-like_sf"/>
</dbReference>
<organism evidence="2 3">
    <name type="scientific">Psychrosphaera aquimarina</name>
    <dbReference type="NCBI Taxonomy" id="2044854"/>
    <lineage>
        <taxon>Bacteria</taxon>
        <taxon>Pseudomonadati</taxon>
        <taxon>Pseudomonadota</taxon>
        <taxon>Gammaproteobacteria</taxon>
        <taxon>Alteromonadales</taxon>
        <taxon>Pseudoalteromonadaceae</taxon>
        <taxon>Psychrosphaera</taxon>
    </lineage>
</organism>
<dbReference type="Gene3D" id="3.30.70.1070">
    <property type="entry name" value="Sporulation related repeat"/>
    <property type="match status" value="1"/>
</dbReference>
<dbReference type="Proteomes" id="UP001257914">
    <property type="component" value="Unassembled WGS sequence"/>
</dbReference>
<dbReference type="PANTHER" id="PTHR35894">
    <property type="entry name" value="GENERAL SECRETION PATHWAY PROTEIN A-RELATED"/>
    <property type="match status" value="1"/>
</dbReference>
<gene>
    <name evidence="2" type="ORF">RT723_13000</name>
</gene>
<dbReference type="PANTHER" id="PTHR35894:SF1">
    <property type="entry name" value="PHOSPHORIBULOKINASE _ URIDINE KINASE FAMILY"/>
    <property type="match status" value="1"/>
</dbReference>